<comment type="caution">
    <text evidence="1">The sequence shown here is derived from an EMBL/GenBank/DDBJ whole genome shotgun (WGS) entry which is preliminary data.</text>
</comment>
<evidence type="ECO:0000313" key="1">
    <source>
        <dbReference type="EMBL" id="MFC6882680.1"/>
    </source>
</evidence>
<accession>A0ABW2CQP8</accession>
<protein>
    <recommendedName>
        <fullName evidence="3">DUF397 domain-containing protein</fullName>
    </recommendedName>
</protein>
<proteinExistence type="predicted"/>
<dbReference type="Proteomes" id="UP001596380">
    <property type="component" value="Unassembled WGS sequence"/>
</dbReference>
<sequence>MGRSARGVPVAPWRVVITGSRGRVLVDASAVARPEEVRSQCFPDRMFRAFLDVTPDGRLKARP</sequence>
<keyword evidence="2" id="KW-1185">Reference proteome</keyword>
<organism evidence="1 2">
    <name type="scientific">Actinomadura yumaensis</name>
    <dbReference type="NCBI Taxonomy" id="111807"/>
    <lineage>
        <taxon>Bacteria</taxon>
        <taxon>Bacillati</taxon>
        <taxon>Actinomycetota</taxon>
        <taxon>Actinomycetes</taxon>
        <taxon>Streptosporangiales</taxon>
        <taxon>Thermomonosporaceae</taxon>
        <taxon>Actinomadura</taxon>
    </lineage>
</organism>
<evidence type="ECO:0008006" key="3">
    <source>
        <dbReference type="Google" id="ProtNLM"/>
    </source>
</evidence>
<reference evidence="2" key="1">
    <citation type="journal article" date="2019" name="Int. J. Syst. Evol. Microbiol.">
        <title>The Global Catalogue of Microorganisms (GCM) 10K type strain sequencing project: providing services to taxonomists for standard genome sequencing and annotation.</title>
        <authorList>
            <consortium name="The Broad Institute Genomics Platform"/>
            <consortium name="The Broad Institute Genome Sequencing Center for Infectious Disease"/>
            <person name="Wu L."/>
            <person name="Ma J."/>
        </authorList>
    </citation>
    <scope>NUCLEOTIDE SEQUENCE [LARGE SCALE GENOMIC DNA]</scope>
    <source>
        <strain evidence="2">JCM 3369</strain>
    </source>
</reference>
<gene>
    <name evidence="1" type="ORF">ACFQKB_23190</name>
</gene>
<dbReference type="RefSeq" id="WP_160822328.1">
    <property type="nucleotide sequence ID" value="NZ_JBHSXE010000001.1"/>
</dbReference>
<evidence type="ECO:0000313" key="2">
    <source>
        <dbReference type="Proteomes" id="UP001596380"/>
    </source>
</evidence>
<name>A0ABW2CQP8_9ACTN</name>
<dbReference type="EMBL" id="JBHSXS010000014">
    <property type="protein sequence ID" value="MFC6882680.1"/>
    <property type="molecule type" value="Genomic_DNA"/>
</dbReference>